<dbReference type="AlphaFoldDB" id="A0A0F9SSQ3"/>
<reference evidence="1" key="1">
    <citation type="journal article" date="2015" name="Nature">
        <title>Complex archaea that bridge the gap between prokaryotes and eukaryotes.</title>
        <authorList>
            <person name="Spang A."/>
            <person name="Saw J.H."/>
            <person name="Jorgensen S.L."/>
            <person name="Zaremba-Niedzwiedzka K."/>
            <person name="Martijn J."/>
            <person name="Lind A.E."/>
            <person name="van Eijk R."/>
            <person name="Schleper C."/>
            <person name="Guy L."/>
            <person name="Ettema T.J."/>
        </authorList>
    </citation>
    <scope>NUCLEOTIDE SEQUENCE</scope>
</reference>
<dbReference type="EMBL" id="LAZR01000370">
    <property type="protein sequence ID" value="KKN72035.1"/>
    <property type="molecule type" value="Genomic_DNA"/>
</dbReference>
<proteinExistence type="predicted"/>
<name>A0A0F9SSQ3_9ZZZZ</name>
<evidence type="ECO:0000313" key="1">
    <source>
        <dbReference type="EMBL" id="KKN72035.1"/>
    </source>
</evidence>
<comment type="caution">
    <text evidence="1">The sequence shown here is derived from an EMBL/GenBank/DDBJ whole genome shotgun (WGS) entry which is preliminary data.</text>
</comment>
<organism evidence="1">
    <name type="scientific">marine sediment metagenome</name>
    <dbReference type="NCBI Taxonomy" id="412755"/>
    <lineage>
        <taxon>unclassified sequences</taxon>
        <taxon>metagenomes</taxon>
        <taxon>ecological metagenomes</taxon>
    </lineage>
</organism>
<accession>A0A0F9SSQ3</accession>
<sequence length="72" mass="8278">MRVRVIDKPPIEKKHGVKLGNEYEVLGETERHTYSDGSPKRHSHNRSVWIMGAAGEKVKLLRHEWEDADDSA</sequence>
<protein>
    <submittedName>
        <fullName evidence="1">Uncharacterized protein</fullName>
    </submittedName>
</protein>
<gene>
    <name evidence="1" type="ORF">LCGC14_0414300</name>
</gene>